<dbReference type="Proteomes" id="UP000695007">
    <property type="component" value="Unplaced"/>
</dbReference>
<feature type="compositionally biased region" description="Low complexity" evidence="8">
    <location>
        <begin position="424"/>
        <end position="448"/>
    </location>
</feature>
<dbReference type="InterPro" id="IPR009057">
    <property type="entry name" value="Homeodomain-like_sf"/>
</dbReference>
<dbReference type="AlphaFoldDB" id="A0AAJ6VLC3"/>
<feature type="region of interest" description="Disordered" evidence="8">
    <location>
        <begin position="400"/>
        <end position="469"/>
    </location>
</feature>
<dbReference type="InterPro" id="IPR008422">
    <property type="entry name" value="KN_HD"/>
</dbReference>
<evidence type="ECO:0000313" key="11">
    <source>
        <dbReference type="RefSeq" id="XP_011494847.1"/>
    </source>
</evidence>
<feature type="compositionally biased region" description="Low complexity" evidence="8">
    <location>
        <begin position="32"/>
        <end position="53"/>
    </location>
</feature>
<feature type="compositionally biased region" description="Basic and acidic residues" evidence="8">
    <location>
        <begin position="371"/>
        <end position="381"/>
    </location>
</feature>
<dbReference type="RefSeq" id="XP_011494847.1">
    <property type="nucleotide sequence ID" value="XM_011496545.1"/>
</dbReference>
<comment type="subcellular location">
    <subcellularLocation>
        <location evidence="1 7">Nucleus</location>
    </subcellularLocation>
</comment>
<dbReference type="SMART" id="SM00389">
    <property type="entry name" value="HOX"/>
    <property type="match status" value="1"/>
</dbReference>
<keyword evidence="4 7" id="KW-0371">Homeobox</keyword>
<dbReference type="GeneID" id="105359831"/>
<feature type="compositionally biased region" description="Acidic residues" evidence="8">
    <location>
        <begin position="280"/>
        <end position="290"/>
    </location>
</feature>
<dbReference type="PROSITE" id="PS50071">
    <property type="entry name" value="HOMEOBOX_2"/>
    <property type="match status" value="1"/>
</dbReference>
<dbReference type="Gene3D" id="1.10.10.60">
    <property type="entry name" value="Homeodomain-like"/>
    <property type="match status" value="1"/>
</dbReference>
<evidence type="ECO:0000256" key="8">
    <source>
        <dbReference type="SAM" id="MobiDB-lite"/>
    </source>
</evidence>
<organism evidence="10 11">
    <name type="scientific">Ceratosolen solmsi marchali</name>
    <dbReference type="NCBI Taxonomy" id="326594"/>
    <lineage>
        <taxon>Eukaryota</taxon>
        <taxon>Metazoa</taxon>
        <taxon>Ecdysozoa</taxon>
        <taxon>Arthropoda</taxon>
        <taxon>Hexapoda</taxon>
        <taxon>Insecta</taxon>
        <taxon>Pterygota</taxon>
        <taxon>Neoptera</taxon>
        <taxon>Endopterygota</taxon>
        <taxon>Hymenoptera</taxon>
        <taxon>Apocrita</taxon>
        <taxon>Proctotrupomorpha</taxon>
        <taxon>Chalcidoidea</taxon>
        <taxon>Agaonidae</taxon>
        <taxon>Agaoninae</taxon>
        <taxon>Ceratosolen</taxon>
    </lineage>
</organism>
<evidence type="ECO:0000313" key="10">
    <source>
        <dbReference type="Proteomes" id="UP000695007"/>
    </source>
</evidence>
<dbReference type="SMART" id="SM00548">
    <property type="entry name" value="IRO"/>
    <property type="match status" value="1"/>
</dbReference>
<evidence type="ECO:0000259" key="9">
    <source>
        <dbReference type="PROSITE" id="PS50071"/>
    </source>
</evidence>
<dbReference type="GO" id="GO:0007474">
    <property type="term" value="P:imaginal disc-derived wing vein specification"/>
    <property type="evidence" value="ECO:0007669"/>
    <property type="project" value="UniProtKB-ARBA"/>
</dbReference>
<evidence type="ECO:0000256" key="7">
    <source>
        <dbReference type="PROSITE-ProRule" id="PRU00108"/>
    </source>
</evidence>
<dbReference type="InterPro" id="IPR003893">
    <property type="entry name" value="Iroquois_homeo"/>
</dbReference>
<comment type="similarity">
    <text evidence="2">Belongs to the TALE/IRO homeobox family.</text>
</comment>
<keyword evidence="3 7" id="KW-0238">DNA-binding</keyword>
<name>A0AAJ6VLC3_9HYME</name>
<dbReference type="GO" id="GO:0030182">
    <property type="term" value="P:neuron differentiation"/>
    <property type="evidence" value="ECO:0007669"/>
    <property type="project" value="TreeGrafter"/>
</dbReference>
<feature type="region of interest" description="Disordered" evidence="8">
    <location>
        <begin position="269"/>
        <end position="344"/>
    </location>
</feature>
<gene>
    <name evidence="11" type="primary">LOC105359831</name>
</gene>
<evidence type="ECO:0000256" key="1">
    <source>
        <dbReference type="ARBA" id="ARBA00004123"/>
    </source>
</evidence>
<dbReference type="GO" id="GO:0000981">
    <property type="term" value="F:DNA-binding transcription factor activity, RNA polymerase II-specific"/>
    <property type="evidence" value="ECO:0007669"/>
    <property type="project" value="InterPro"/>
</dbReference>
<keyword evidence="5" id="KW-0010">Activator</keyword>
<feature type="region of interest" description="Disordered" evidence="8">
    <location>
        <begin position="512"/>
        <end position="581"/>
    </location>
</feature>
<feature type="compositionally biased region" description="Polar residues" evidence="8">
    <location>
        <begin position="20"/>
        <end position="31"/>
    </location>
</feature>
<dbReference type="Pfam" id="PF05920">
    <property type="entry name" value="Homeobox_KN"/>
    <property type="match status" value="1"/>
</dbReference>
<feature type="compositionally biased region" description="Basic and acidic residues" evidence="8">
    <location>
        <begin position="291"/>
        <end position="335"/>
    </location>
</feature>
<dbReference type="CDD" id="cd00086">
    <property type="entry name" value="homeodomain"/>
    <property type="match status" value="1"/>
</dbReference>
<feature type="region of interest" description="Disordered" evidence="8">
    <location>
        <begin position="20"/>
        <end position="73"/>
    </location>
</feature>
<evidence type="ECO:0000256" key="2">
    <source>
        <dbReference type="ARBA" id="ARBA00008446"/>
    </source>
</evidence>
<protein>
    <submittedName>
        <fullName evidence="11">Homeobox protein caupolican-like</fullName>
    </submittedName>
</protein>
<feature type="compositionally biased region" description="Basic and acidic residues" evidence="8">
    <location>
        <begin position="269"/>
        <end position="279"/>
    </location>
</feature>
<feature type="DNA-binding region" description="Homeobox" evidence="7">
    <location>
        <begin position="207"/>
        <end position="269"/>
    </location>
</feature>
<sequence length="677" mass="71464">MSAYAQFGYYPTASQLLVSGGQPTTATSPAMSSGGALSPGALSPSSTTTTTTTAGGGGGTTSGGTSTPVGGAGPGAVTGPGCCENGRPMMTDPVTGQTVCSCQYDSAARLALGAYPRLAPATSSYSSYPTPAPSSADQGPYPSIGMDSSAFYSPLGNPYGLKDATGMGMTADMGAAWGTAALQPATTGYYPYDPTLAAYGYGAGYDLAARRKNATRESTATLKAWLNEHKKNPYPTKGEKIMLAIITKMTLTQVSTWFANARRRLKKENKMTWEPKNKTDDDDDAVLTDSEDNKDKDDQVSDNRVERVGDDVRRGLDDNEPLRHVKAEHMQHDKDLDDEDDLDLEDDPRRAAEHSYHHTMHHHHHHQGYGSEDHMKDEGIKSDCSAAGAKPKIWSLADTAACKTPPPSSHPHHQQYHLHHQHQQQHYTQQHQHHPQQQQHQHHQLSSQSHHHSQQPWIGGGVTSDTSSSINNFALPSSASMSPSSAATAPYSSTATRYGGFLSSSSGGQLHYNPNSSSGSSVSSASSSAAAGFPEVGTDTPPQTPPNMKVATPNGVIQGPPAGYCPGGNSNTPNNAGTNSGHYTVTATGANHTSVGAATSVYMQTQNNGSVANTGNTNFSSRLQNSPHKDFSSVSSQNSILHQHQTTASLPPTEATTAFKPFYKGSQTMGSGFVSPV</sequence>
<feature type="region of interest" description="Disordered" evidence="8">
    <location>
        <begin position="356"/>
        <end position="383"/>
    </location>
</feature>
<dbReference type="PANTHER" id="PTHR11211:SF46">
    <property type="entry name" value="HOMEOBOX PROTEIN ARAUCAN-RELATED"/>
    <property type="match status" value="1"/>
</dbReference>
<accession>A0AAJ6VLC3</accession>
<feature type="compositionally biased region" description="Polar residues" evidence="8">
    <location>
        <begin position="568"/>
        <end position="581"/>
    </location>
</feature>
<reference evidence="11" key="1">
    <citation type="submission" date="2025-08" db="UniProtKB">
        <authorList>
            <consortium name="RefSeq"/>
        </authorList>
    </citation>
    <scope>IDENTIFICATION</scope>
</reference>
<dbReference type="PANTHER" id="PTHR11211">
    <property type="entry name" value="IROQUOIS-CLASS HOMEODOMAIN PROTEIN IRX"/>
    <property type="match status" value="1"/>
</dbReference>
<dbReference type="InterPro" id="IPR001356">
    <property type="entry name" value="HD"/>
</dbReference>
<dbReference type="InterPro" id="IPR017970">
    <property type="entry name" value="Homeobox_CS"/>
</dbReference>
<feature type="domain" description="Homeobox" evidence="9">
    <location>
        <begin position="205"/>
        <end position="268"/>
    </location>
</feature>
<keyword evidence="6 7" id="KW-0539">Nucleus</keyword>
<dbReference type="KEGG" id="csol:105359831"/>
<feature type="compositionally biased region" description="Basic residues" evidence="8">
    <location>
        <begin position="410"/>
        <end position="423"/>
    </location>
</feature>
<dbReference type="PROSITE" id="PS00027">
    <property type="entry name" value="HOMEOBOX_1"/>
    <property type="match status" value="1"/>
</dbReference>
<dbReference type="GO" id="GO:0005634">
    <property type="term" value="C:nucleus"/>
    <property type="evidence" value="ECO:0007669"/>
    <property type="project" value="UniProtKB-SubCell"/>
</dbReference>
<evidence type="ECO:0000256" key="4">
    <source>
        <dbReference type="ARBA" id="ARBA00023155"/>
    </source>
</evidence>
<evidence type="ECO:0000256" key="5">
    <source>
        <dbReference type="ARBA" id="ARBA00023159"/>
    </source>
</evidence>
<dbReference type="GO" id="GO:0000978">
    <property type="term" value="F:RNA polymerase II cis-regulatory region sequence-specific DNA binding"/>
    <property type="evidence" value="ECO:0007669"/>
    <property type="project" value="TreeGrafter"/>
</dbReference>
<dbReference type="GO" id="GO:0048468">
    <property type="term" value="P:cell development"/>
    <property type="evidence" value="ECO:0007669"/>
    <property type="project" value="TreeGrafter"/>
</dbReference>
<dbReference type="SUPFAM" id="SSF46689">
    <property type="entry name" value="Homeodomain-like"/>
    <property type="match status" value="1"/>
</dbReference>
<feature type="compositionally biased region" description="Basic residues" evidence="8">
    <location>
        <begin position="357"/>
        <end position="367"/>
    </location>
</feature>
<dbReference type="GO" id="GO:0045926">
    <property type="term" value="P:negative regulation of growth"/>
    <property type="evidence" value="ECO:0007669"/>
    <property type="project" value="UniProtKB-ARBA"/>
</dbReference>
<evidence type="ECO:0000256" key="6">
    <source>
        <dbReference type="ARBA" id="ARBA00023242"/>
    </source>
</evidence>
<feature type="compositionally biased region" description="Low complexity" evidence="8">
    <location>
        <begin position="516"/>
        <end position="532"/>
    </location>
</feature>
<keyword evidence="10" id="KW-1185">Reference proteome</keyword>
<evidence type="ECO:0000256" key="3">
    <source>
        <dbReference type="ARBA" id="ARBA00023125"/>
    </source>
</evidence>
<dbReference type="GO" id="GO:0042693">
    <property type="term" value="P:muscle cell fate commitment"/>
    <property type="evidence" value="ECO:0007669"/>
    <property type="project" value="UniProtKB-ARBA"/>
</dbReference>
<proteinExistence type="inferred from homology"/>
<dbReference type="GO" id="GO:0045317">
    <property type="term" value="P:equator specification"/>
    <property type="evidence" value="ECO:0007669"/>
    <property type="project" value="UniProtKB-ARBA"/>
</dbReference>
<dbReference type="FunFam" id="1.10.10.60:FF:000003">
    <property type="entry name" value="Iroquois-class homeobox protein IRX"/>
    <property type="match status" value="1"/>
</dbReference>